<feature type="domain" description="DUF6268" evidence="1">
    <location>
        <begin position="161"/>
        <end position="361"/>
    </location>
</feature>
<protein>
    <recommendedName>
        <fullName evidence="1">DUF6268 domain-containing protein</fullName>
    </recommendedName>
</protein>
<name>A0A363NUQ3_9SPHI</name>
<gene>
    <name evidence="2" type="ORF">DCO56_14180</name>
</gene>
<dbReference type="Proteomes" id="UP000250831">
    <property type="component" value="Unassembled WGS sequence"/>
</dbReference>
<proteinExistence type="predicted"/>
<keyword evidence="3" id="KW-1185">Reference proteome</keyword>
<organism evidence="2 3">
    <name type="scientific">Sphingobacterium athyrii</name>
    <dbReference type="NCBI Taxonomy" id="2152717"/>
    <lineage>
        <taxon>Bacteria</taxon>
        <taxon>Pseudomonadati</taxon>
        <taxon>Bacteroidota</taxon>
        <taxon>Sphingobacteriia</taxon>
        <taxon>Sphingobacteriales</taxon>
        <taxon>Sphingobacteriaceae</taxon>
        <taxon>Sphingobacterium</taxon>
    </lineage>
</organism>
<dbReference type="EMBL" id="QCXX01000003">
    <property type="protein sequence ID" value="PUV24487.1"/>
    <property type="molecule type" value="Genomic_DNA"/>
</dbReference>
<evidence type="ECO:0000313" key="2">
    <source>
        <dbReference type="EMBL" id="PUV24487.1"/>
    </source>
</evidence>
<reference evidence="2 3" key="1">
    <citation type="submission" date="2018-04" db="EMBL/GenBank/DDBJ databases">
        <title>Sphingobacterium sp. M46 Genome.</title>
        <authorList>
            <person name="Cheng J."/>
            <person name="Li Y."/>
        </authorList>
    </citation>
    <scope>NUCLEOTIDE SEQUENCE [LARGE SCALE GENOMIC DNA]</scope>
    <source>
        <strain evidence="2 3">M46</strain>
    </source>
</reference>
<sequence length="365" mass="41733">MPSRTLKSSIVLVYLIIDSDQRLVKFEFIKFAGLNYYCQFNTKKCIKEAIHNVKINDLSIVKPMNEKIRYTPRLQWSKILLLTSLIPLYCRAQESEFFSAFYSRVANSKLENGNHLGVDVIDLNLITPTINIGKNTKLNNMFAYRLLNYNPEAMTEKGDNYPGSLNDIQYSLLIRQYLNDQWNLMVVPQLIVRSNFKNSFGSRDFFPALAVVAMNKSRKHEGLQWGYGASYSRDFTKNTITPLFAVNYTSSKYRVDVLLPIKAQFVMTPSKFWEYGIDANFETGIYHMGTKNDFGARYTRTISVPVGVTAAAKISGMFWVKAKVGMQFLREYDFMDNSFKVMDSQGATIGSSPYASIGISLRLKE</sequence>
<dbReference type="AlphaFoldDB" id="A0A363NUQ3"/>
<dbReference type="Pfam" id="PF19783">
    <property type="entry name" value="DUF6268"/>
    <property type="match status" value="1"/>
</dbReference>
<dbReference type="InterPro" id="IPR046235">
    <property type="entry name" value="DUF6268"/>
</dbReference>
<evidence type="ECO:0000313" key="3">
    <source>
        <dbReference type="Proteomes" id="UP000250831"/>
    </source>
</evidence>
<accession>A0A363NUQ3</accession>
<comment type="caution">
    <text evidence="2">The sequence shown here is derived from an EMBL/GenBank/DDBJ whole genome shotgun (WGS) entry which is preliminary data.</text>
</comment>
<evidence type="ECO:0000259" key="1">
    <source>
        <dbReference type="Pfam" id="PF19783"/>
    </source>
</evidence>